<dbReference type="OrthoDB" id="1450284at2"/>
<dbReference type="GO" id="GO:0009055">
    <property type="term" value="F:electron transfer activity"/>
    <property type="evidence" value="ECO:0007669"/>
    <property type="project" value="InterPro"/>
</dbReference>
<name>A0A4Q5M5S0_9BACT</name>
<dbReference type="GO" id="GO:0020037">
    <property type="term" value="F:heme binding"/>
    <property type="evidence" value="ECO:0007669"/>
    <property type="project" value="InterPro"/>
</dbReference>
<dbReference type="Pfam" id="PF07583">
    <property type="entry name" value="PSCyt2"/>
    <property type="match status" value="1"/>
</dbReference>
<feature type="domain" description="DUF1553" evidence="3">
    <location>
        <begin position="467"/>
        <end position="726"/>
    </location>
</feature>
<dbReference type="SUPFAM" id="SSF46626">
    <property type="entry name" value="Cytochrome c"/>
    <property type="match status" value="1"/>
</dbReference>
<feature type="chain" id="PRO_5020485395" evidence="1">
    <location>
        <begin position="23"/>
        <end position="781"/>
    </location>
</feature>
<reference evidence="5 6" key="1">
    <citation type="submission" date="2019-02" db="EMBL/GenBank/DDBJ databases">
        <title>Bacterial novel species Emticicia sp. 17J42-9 isolated from soil.</title>
        <authorList>
            <person name="Jung H.-Y."/>
        </authorList>
    </citation>
    <scope>NUCLEOTIDE SEQUENCE [LARGE SCALE GENOMIC DNA]</scope>
    <source>
        <strain evidence="5 6">17J42-9</strain>
    </source>
</reference>
<gene>
    <name evidence="5" type="ORF">EWM59_00445</name>
</gene>
<dbReference type="PANTHER" id="PTHR35889:SF3">
    <property type="entry name" value="F-BOX DOMAIN-CONTAINING PROTEIN"/>
    <property type="match status" value="1"/>
</dbReference>
<keyword evidence="6" id="KW-1185">Reference proteome</keyword>
<evidence type="ECO:0000256" key="1">
    <source>
        <dbReference type="SAM" id="SignalP"/>
    </source>
</evidence>
<evidence type="ECO:0000313" key="5">
    <source>
        <dbReference type="EMBL" id="RYU97625.1"/>
    </source>
</evidence>
<comment type="caution">
    <text evidence="5">The sequence shown here is derived from an EMBL/GenBank/DDBJ whole genome shotgun (WGS) entry which is preliminary data.</text>
</comment>
<accession>A0A4Q5M5S0</accession>
<dbReference type="InterPro" id="IPR036909">
    <property type="entry name" value="Cyt_c-like_dom_sf"/>
</dbReference>
<dbReference type="EMBL" id="SEWF01000001">
    <property type="protein sequence ID" value="RYU97625.1"/>
    <property type="molecule type" value="Genomic_DNA"/>
</dbReference>
<feature type="domain" description="DUF1549" evidence="2">
    <location>
        <begin position="167"/>
        <end position="378"/>
    </location>
</feature>
<evidence type="ECO:0000313" key="6">
    <source>
        <dbReference type="Proteomes" id="UP000293162"/>
    </source>
</evidence>
<dbReference type="AlphaFoldDB" id="A0A4Q5M5S0"/>
<organism evidence="5 6">
    <name type="scientific">Emticicia agri</name>
    <dbReference type="NCBI Taxonomy" id="2492393"/>
    <lineage>
        <taxon>Bacteria</taxon>
        <taxon>Pseudomonadati</taxon>
        <taxon>Bacteroidota</taxon>
        <taxon>Cytophagia</taxon>
        <taxon>Cytophagales</taxon>
        <taxon>Leadbetterellaceae</taxon>
        <taxon>Emticicia</taxon>
    </lineage>
</organism>
<dbReference type="Proteomes" id="UP000293162">
    <property type="component" value="Unassembled WGS sequence"/>
</dbReference>
<keyword evidence="1" id="KW-0732">Signal</keyword>
<dbReference type="InterPro" id="IPR011429">
    <property type="entry name" value="Cyt_c_Planctomycete-type"/>
</dbReference>
<evidence type="ECO:0000259" key="2">
    <source>
        <dbReference type="Pfam" id="PF07583"/>
    </source>
</evidence>
<dbReference type="PANTHER" id="PTHR35889">
    <property type="entry name" value="CYCLOINULO-OLIGOSACCHARIDE FRUCTANOTRANSFERASE-RELATED"/>
    <property type="match status" value="1"/>
</dbReference>
<feature type="domain" description="Cytochrome C Planctomycete-type" evidence="4">
    <location>
        <begin position="56"/>
        <end position="118"/>
    </location>
</feature>
<protein>
    <submittedName>
        <fullName evidence="5">DUF1553 domain-containing protein</fullName>
    </submittedName>
</protein>
<dbReference type="Pfam" id="PF07635">
    <property type="entry name" value="PSCyt1"/>
    <property type="match status" value="1"/>
</dbReference>
<dbReference type="InterPro" id="IPR011444">
    <property type="entry name" value="DUF1549"/>
</dbReference>
<dbReference type="InterPro" id="IPR022655">
    <property type="entry name" value="DUF1553"/>
</dbReference>
<proteinExistence type="predicted"/>
<feature type="signal peptide" evidence="1">
    <location>
        <begin position="1"/>
        <end position="22"/>
    </location>
</feature>
<evidence type="ECO:0000259" key="4">
    <source>
        <dbReference type="Pfam" id="PF07635"/>
    </source>
</evidence>
<dbReference type="RefSeq" id="WP_130018972.1">
    <property type="nucleotide sequence ID" value="NZ_SEWF01000001.1"/>
</dbReference>
<dbReference type="Pfam" id="PF07587">
    <property type="entry name" value="PSD1"/>
    <property type="match status" value="1"/>
</dbReference>
<sequence>MKTLTVKIKYFFLLCLVTVGIASVVWNCTSASAETAAIPDEIDYNFHIRPILSDRCFKCHGPDANTREANLRLDTPEGAFAALKDNPKAHAIVAGNPDMSAVFLRITSKDSTQLMPPVESNLKLTQHEIDLIEKWIKQGAKYKAHWAFIEPKKTNVPKADEDWVVNEIDNFVYDKMREKGLKPNEEAEKEQLLKRVSLDLTGLPPTVEMQERFLKDTSPDAYEKIVDELLKNKHYGEKMATYWLDVARYADSHGYQDDGLRTMWPWRDWVIHAYNENYPYSKFLSWQLAGDLLPNPDGSGKPSKEMLLATGFNRNHKITQEGGVIDEEYRVEYVTDRTNTFGKSFLSLTFECAKCHDHKYDPISQKDYYSTFAFFNQVPEKGLFGTIDASYADPPNMAITDADVKSLLKFINKKDTAKVMVMVMKDTTKVRTTYVLNRGNYDAHGDSVTFGLPKSILSYDTTRYGRGRLGLVKWLLDAKNPLTSRVYVNRIWAQFFGRGIVKTLGDFGMQGELPSHPQLLDWLAVDFREKGWNIRRLVKQIVMSATYRQSSTITDKHLKTDPDNIFLARASRIRLLAENVRDYVLSSSGIMNDEIGGPSIKPYQPKGLWEVATSGRGSLSRYVQDHESDLYRRGMYVFIKRTVPPPTMLIFDASNRDQCEVQRVRTNTPLQALVMMNDPQMIEGSRVLAENLTLEKGSIDEKLEKAFRMVLCRKPKEKEMEVIRQYFAHESGLLKKDPKRAEKLLNIGEYKHEPIKDKASAAALMQTIQLLYNMEEAIMRV</sequence>
<evidence type="ECO:0000259" key="3">
    <source>
        <dbReference type="Pfam" id="PF07587"/>
    </source>
</evidence>